<dbReference type="VEuPathDB" id="FungiDB:PC110_g17555"/>
<proteinExistence type="predicted"/>
<accession>A0A8T1U7V3</accession>
<feature type="compositionally biased region" description="Low complexity" evidence="1">
    <location>
        <begin position="428"/>
        <end position="456"/>
    </location>
</feature>
<evidence type="ECO:0000313" key="3">
    <source>
        <dbReference type="EMBL" id="KAG6954210.1"/>
    </source>
</evidence>
<dbReference type="SMART" id="SM01187">
    <property type="entry name" value="Elicitin"/>
    <property type="match status" value="1"/>
</dbReference>
<reference evidence="3" key="1">
    <citation type="submission" date="2021-01" db="EMBL/GenBank/DDBJ databases">
        <title>Phytophthora aleatoria, a newly-described species from Pinus radiata is distinct from Phytophthora cactorum isolates based on comparative genomics.</title>
        <authorList>
            <person name="Mcdougal R."/>
            <person name="Panda P."/>
            <person name="Williams N."/>
            <person name="Studholme D.J."/>
        </authorList>
    </citation>
    <scope>NUCLEOTIDE SEQUENCE</scope>
    <source>
        <strain evidence="3">NZFS 3830</strain>
    </source>
</reference>
<dbReference type="GO" id="GO:0005576">
    <property type="term" value="C:extracellular region"/>
    <property type="evidence" value="ECO:0007669"/>
    <property type="project" value="InterPro"/>
</dbReference>
<sequence>MAPQAPRGIDIWAVEGIARSIFFYLDLSTFDAVLHFIQATPELREYLKDSTLWGQLSKKHFGGSRVAELAVEMIPVESRGWDWTSRERTCVQLQEFLQSVDDRTRFDEVVTVVAGDIQSIKDIDGQPLDGIAFPTNPHLTNHHVGAAAAVFERAGPGLKAFVSDPSFRGVRPVGSAVVTPAFGAGVDKLIHCVGPSINMRNCYELLHTTYKRALEAMLREGLQCVVMASVSTGSLGVPPEEGAATTPTSTTPVSQNFHFHKNKMVPIRSSILLTATSALALQGHANATNCDADNYSKVAAAVQTLHSNCASWATYLSSGGVWTCDSTCHDAVSNMVDTLPDCTFGGPYGQNYKEVVEGMVKTCGGQVATTSPSSTTAAPSTTTTTPIATTLASNNKSNGTEAASVTDAPTAAPASPTTTTKGYKNDTAEAGTSASASADAGDTPAPGVSTTSGASTQTASSIAALVVIAAGTLLH</sequence>
<feature type="compositionally biased region" description="Low complexity" evidence="1">
    <location>
        <begin position="402"/>
        <end position="420"/>
    </location>
</feature>
<feature type="domain" description="Macro" evidence="2">
    <location>
        <begin position="97"/>
        <end position="276"/>
    </location>
</feature>
<dbReference type="OrthoDB" id="6133115at2759"/>
<dbReference type="VEuPathDB" id="FungiDB:PC110_g17557"/>
<evidence type="ECO:0000259" key="2">
    <source>
        <dbReference type="PROSITE" id="PS51154"/>
    </source>
</evidence>
<gene>
    <name evidence="3" type="ORF">JG687_00011922</name>
</gene>
<dbReference type="Pfam" id="PF01661">
    <property type="entry name" value="Macro"/>
    <property type="match status" value="1"/>
</dbReference>
<dbReference type="InterPro" id="IPR002589">
    <property type="entry name" value="Macro_dom"/>
</dbReference>
<comment type="caution">
    <text evidence="3">The sequence shown here is derived from an EMBL/GenBank/DDBJ whole genome shotgun (WGS) entry which is preliminary data.</text>
</comment>
<dbReference type="EMBL" id="JAENGZ010000761">
    <property type="protein sequence ID" value="KAG6954210.1"/>
    <property type="molecule type" value="Genomic_DNA"/>
</dbReference>
<dbReference type="AlphaFoldDB" id="A0A8T1U7V3"/>
<feature type="compositionally biased region" description="Low complexity" evidence="1">
    <location>
        <begin position="368"/>
        <end position="393"/>
    </location>
</feature>
<feature type="region of interest" description="Disordered" evidence="1">
    <location>
        <begin position="367"/>
        <end position="456"/>
    </location>
</feature>
<dbReference type="Proteomes" id="UP000688947">
    <property type="component" value="Unassembled WGS sequence"/>
</dbReference>
<evidence type="ECO:0000313" key="4">
    <source>
        <dbReference type="Proteomes" id="UP000688947"/>
    </source>
</evidence>
<dbReference type="InterPro" id="IPR002200">
    <property type="entry name" value="Elicitin"/>
</dbReference>
<dbReference type="PANTHER" id="PTHR11106:SF27">
    <property type="entry name" value="MACRO DOMAIN-CONTAINING PROTEIN"/>
    <property type="match status" value="1"/>
</dbReference>
<dbReference type="SMART" id="SM00506">
    <property type="entry name" value="A1pp"/>
    <property type="match status" value="1"/>
</dbReference>
<dbReference type="PANTHER" id="PTHR11106">
    <property type="entry name" value="GANGLIOSIDE INDUCED DIFFERENTIATION ASSOCIATED PROTEIN 2-RELATED"/>
    <property type="match status" value="1"/>
</dbReference>
<name>A0A8T1U7V3_9STRA</name>
<dbReference type="CDD" id="cd02749">
    <property type="entry name" value="Macro_SF"/>
    <property type="match status" value="1"/>
</dbReference>
<dbReference type="PROSITE" id="PS51154">
    <property type="entry name" value="MACRO"/>
    <property type="match status" value="1"/>
</dbReference>
<evidence type="ECO:0000256" key="1">
    <source>
        <dbReference type="SAM" id="MobiDB-lite"/>
    </source>
</evidence>
<protein>
    <recommendedName>
        <fullName evidence="2">Macro domain-containing protein</fullName>
    </recommendedName>
</protein>
<organism evidence="3 4">
    <name type="scientific">Phytophthora cactorum</name>
    <dbReference type="NCBI Taxonomy" id="29920"/>
    <lineage>
        <taxon>Eukaryota</taxon>
        <taxon>Sar</taxon>
        <taxon>Stramenopiles</taxon>
        <taxon>Oomycota</taxon>
        <taxon>Peronosporomycetes</taxon>
        <taxon>Peronosporales</taxon>
        <taxon>Peronosporaceae</taxon>
        <taxon>Phytophthora</taxon>
    </lineage>
</organism>